<evidence type="ECO:0000256" key="1">
    <source>
        <dbReference type="SAM" id="Phobius"/>
    </source>
</evidence>
<keyword evidence="1 2" id="KW-0812">Transmembrane</keyword>
<keyword evidence="1" id="KW-0472">Membrane</keyword>
<feature type="transmembrane region" description="Helical" evidence="1">
    <location>
        <begin position="47"/>
        <end position="69"/>
    </location>
</feature>
<gene>
    <name evidence="2" type="ORF">MAIT1_01236</name>
</gene>
<keyword evidence="1" id="KW-1133">Transmembrane helix</keyword>
<accession>A0A1Y2KA60</accession>
<organism evidence="2 3">
    <name type="scientific">Magnetofaba australis IT-1</name>
    <dbReference type="NCBI Taxonomy" id="1434232"/>
    <lineage>
        <taxon>Bacteria</taxon>
        <taxon>Pseudomonadati</taxon>
        <taxon>Pseudomonadota</taxon>
        <taxon>Magnetococcia</taxon>
        <taxon>Magnetococcales</taxon>
        <taxon>Magnetococcaceae</taxon>
        <taxon>Magnetofaba</taxon>
    </lineage>
</organism>
<dbReference type="AlphaFoldDB" id="A0A1Y2KA60"/>
<proteinExistence type="predicted"/>
<feature type="transmembrane region" description="Helical" evidence="1">
    <location>
        <begin position="6"/>
        <end position="26"/>
    </location>
</feature>
<protein>
    <submittedName>
        <fullName evidence="2">Putative transmembrane protein</fullName>
    </submittedName>
</protein>
<reference evidence="2 3" key="1">
    <citation type="journal article" date="2016" name="BMC Genomics">
        <title>Combined genomic and structural analyses of a cultured magnetotactic bacterium reveals its niche adaptation to a dynamic environment.</title>
        <authorList>
            <person name="Araujo A.C."/>
            <person name="Morillo V."/>
            <person name="Cypriano J."/>
            <person name="Teixeira L.C."/>
            <person name="Leao P."/>
            <person name="Lyra S."/>
            <person name="Almeida L.G."/>
            <person name="Bazylinski D.A."/>
            <person name="Vasconcellos A.T."/>
            <person name="Abreu F."/>
            <person name="Lins U."/>
        </authorList>
    </citation>
    <scope>NUCLEOTIDE SEQUENCE [LARGE SCALE GENOMIC DNA]</scope>
    <source>
        <strain evidence="2 3">IT-1</strain>
    </source>
</reference>
<dbReference type="InterPro" id="IPR018729">
    <property type="entry name" value="DUF2269_transmembrane"/>
</dbReference>
<dbReference type="STRING" id="1434232.MAIT1_01236"/>
<dbReference type="Pfam" id="PF10027">
    <property type="entry name" value="DUF2269"/>
    <property type="match status" value="1"/>
</dbReference>
<sequence length="171" mass="19109">MLSETLRWAHILGAIVLFGTGLGTAFHGWRGNLNPDVRVKAAINDQVVLADWLFTTPAVILQPITGVLLARELGWSLTEGWILLSAALYVLAGACWLPVVWLQLRMRKLSAAAAREGRAVEADFRRAFRLWFWLGWPAFVSMTAIVWLMATRPAWVIVTAIQNCTECKMFA</sequence>
<dbReference type="EMBL" id="LVJN01000016">
    <property type="protein sequence ID" value="OSM06251.1"/>
    <property type="molecule type" value="Genomic_DNA"/>
</dbReference>
<evidence type="ECO:0000313" key="3">
    <source>
        <dbReference type="Proteomes" id="UP000194003"/>
    </source>
</evidence>
<evidence type="ECO:0000313" key="2">
    <source>
        <dbReference type="EMBL" id="OSM06251.1"/>
    </source>
</evidence>
<dbReference type="OrthoDB" id="9786302at2"/>
<name>A0A1Y2KA60_9PROT</name>
<feature type="transmembrane region" description="Helical" evidence="1">
    <location>
        <begin position="130"/>
        <end position="150"/>
    </location>
</feature>
<feature type="transmembrane region" description="Helical" evidence="1">
    <location>
        <begin position="81"/>
        <end position="102"/>
    </location>
</feature>
<dbReference type="RefSeq" id="WP_085441421.1">
    <property type="nucleotide sequence ID" value="NZ_LVJN01000016.1"/>
</dbReference>
<comment type="caution">
    <text evidence="2">The sequence shown here is derived from an EMBL/GenBank/DDBJ whole genome shotgun (WGS) entry which is preliminary data.</text>
</comment>
<dbReference type="Proteomes" id="UP000194003">
    <property type="component" value="Unassembled WGS sequence"/>
</dbReference>
<keyword evidence="3" id="KW-1185">Reference proteome</keyword>